<evidence type="ECO:0000256" key="1">
    <source>
        <dbReference type="SAM" id="MobiDB-lite"/>
    </source>
</evidence>
<dbReference type="AlphaFoldDB" id="A0A426ZNY4"/>
<sequence length="112" mass="12979">MELDTYVPAALQVQSDLPLYSLRRGTVRLATRCRTPRLLVIDVATLRRKSRIPRLWETIVATWIIEQRRRSGYDGSRGEVTETSLHREKKRDAQEEGDIVVKDEDDRLSKGD</sequence>
<protein>
    <submittedName>
        <fullName evidence="2">Uncharacterized protein</fullName>
    </submittedName>
</protein>
<name>A0A426ZNY4_ENSVE</name>
<evidence type="ECO:0000313" key="2">
    <source>
        <dbReference type="EMBL" id="RRT65678.1"/>
    </source>
</evidence>
<dbReference type="Proteomes" id="UP000287651">
    <property type="component" value="Unassembled WGS sequence"/>
</dbReference>
<proteinExistence type="predicted"/>
<reference evidence="2 3" key="1">
    <citation type="journal article" date="2014" name="Agronomy (Basel)">
        <title>A Draft Genome Sequence for Ensete ventricosum, the Drought-Tolerant Tree Against Hunger.</title>
        <authorList>
            <person name="Harrison J."/>
            <person name="Moore K.A."/>
            <person name="Paszkiewicz K."/>
            <person name="Jones T."/>
            <person name="Grant M."/>
            <person name="Ambacheew D."/>
            <person name="Muzemil S."/>
            <person name="Studholme D.J."/>
        </authorList>
    </citation>
    <scope>NUCLEOTIDE SEQUENCE [LARGE SCALE GENOMIC DNA]</scope>
</reference>
<gene>
    <name evidence="2" type="ORF">B296_00010769</name>
</gene>
<feature type="region of interest" description="Disordered" evidence="1">
    <location>
        <begin position="71"/>
        <end position="112"/>
    </location>
</feature>
<dbReference type="EMBL" id="AMZH03005732">
    <property type="protein sequence ID" value="RRT65678.1"/>
    <property type="molecule type" value="Genomic_DNA"/>
</dbReference>
<evidence type="ECO:0000313" key="3">
    <source>
        <dbReference type="Proteomes" id="UP000287651"/>
    </source>
</evidence>
<comment type="caution">
    <text evidence="2">The sequence shown here is derived from an EMBL/GenBank/DDBJ whole genome shotgun (WGS) entry which is preliminary data.</text>
</comment>
<accession>A0A426ZNY4</accession>
<organism evidence="2 3">
    <name type="scientific">Ensete ventricosum</name>
    <name type="common">Abyssinian banana</name>
    <name type="synonym">Musa ensete</name>
    <dbReference type="NCBI Taxonomy" id="4639"/>
    <lineage>
        <taxon>Eukaryota</taxon>
        <taxon>Viridiplantae</taxon>
        <taxon>Streptophyta</taxon>
        <taxon>Embryophyta</taxon>
        <taxon>Tracheophyta</taxon>
        <taxon>Spermatophyta</taxon>
        <taxon>Magnoliopsida</taxon>
        <taxon>Liliopsida</taxon>
        <taxon>Zingiberales</taxon>
        <taxon>Musaceae</taxon>
        <taxon>Ensete</taxon>
    </lineage>
</organism>